<dbReference type="Pfam" id="PF04365">
    <property type="entry name" value="BrnT_toxin"/>
    <property type="match status" value="1"/>
</dbReference>
<dbReference type="InterPro" id="IPR007460">
    <property type="entry name" value="BrnT_toxin"/>
</dbReference>
<dbReference type="EMBL" id="JADIKJ010000004">
    <property type="protein sequence ID" value="MFK2899700.1"/>
    <property type="molecule type" value="Genomic_DNA"/>
</dbReference>
<dbReference type="Proteomes" id="UP001620461">
    <property type="component" value="Unassembled WGS sequence"/>
</dbReference>
<organism evidence="1 2">
    <name type="scientific">Dyella jejuensis</name>
    <dbReference type="NCBI Taxonomy" id="1432009"/>
    <lineage>
        <taxon>Bacteria</taxon>
        <taxon>Pseudomonadati</taxon>
        <taxon>Pseudomonadota</taxon>
        <taxon>Gammaproteobacteria</taxon>
        <taxon>Lysobacterales</taxon>
        <taxon>Rhodanobacteraceae</taxon>
        <taxon>Dyella</taxon>
    </lineage>
</organism>
<gene>
    <name evidence="1" type="ORF">ISP15_05070</name>
</gene>
<keyword evidence="2" id="KW-1185">Reference proteome</keyword>
<protein>
    <submittedName>
        <fullName evidence="1">BrnT family toxin</fullName>
    </submittedName>
</protein>
<accession>A0ABW8JF60</accession>
<dbReference type="InterPro" id="IPR038573">
    <property type="entry name" value="BrnT_sf"/>
</dbReference>
<name>A0ABW8JF60_9GAMM</name>
<dbReference type="Gene3D" id="3.10.450.530">
    <property type="entry name" value="Ribonuclease toxin, BrnT, of type II toxin-antitoxin system"/>
    <property type="match status" value="1"/>
</dbReference>
<comment type="caution">
    <text evidence="1">The sequence shown here is derived from an EMBL/GenBank/DDBJ whole genome shotgun (WGS) entry which is preliminary data.</text>
</comment>
<evidence type="ECO:0000313" key="2">
    <source>
        <dbReference type="Proteomes" id="UP001620461"/>
    </source>
</evidence>
<dbReference type="RefSeq" id="WP_404545775.1">
    <property type="nucleotide sequence ID" value="NZ_JADIKJ010000004.1"/>
</dbReference>
<reference evidence="1 2" key="1">
    <citation type="submission" date="2020-10" db="EMBL/GenBank/DDBJ databases">
        <title>Phylogeny of dyella-like bacteria.</title>
        <authorList>
            <person name="Fu J."/>
        </authorList>
    </citation>
    <scope>NUCLEOTIDE SEQUENCE [LARGE SCALE GENOMIC DNA]</scope>
    <source>
        <strain evidence="1 2">JP1</strain>
    </source>
</reference>
<proteinExistence type="predicted"/>
<sequence>MEYEADPFKAASNIAKHGISFGEAVTALLDPNALAMEDDSADESRWVLLGLSEAGRLLTVVYAMRGDVPRMISARRATAREKKAYEI</sequence>
<evidence type="ECO:0000313" key="1">
    <source>
        <dbReference type="EMBL" id="MFK2899700.1"/>
    </source>
</evidence>